<sequence>MRLEQLQAFLKVAELGSFQQAALQSEVTQSTISRQIQGLESALKCQLFHRGAQAKLTVAGELFLRRARKICQEWDVASEEISSLFQGKQTELCVAAIHSVCVSSLPSLLPKFCLGHPHIQLRVTALGSDRALKVLQDGLVDVAIIMSHRSLTNTKELAIKPLYEEQICILMAGDHPLAAKKFITWKDLGPYPQVIFKDGYRMRRLVEDEFSRREIPLNVSLELNIPEAFYGVVQGSEMIALMPQSLVKPVIENPSFSVRYLFCPESGDRQDFRRQVSVVTTVDRLQMPPVAEFFNLVVDHYRCGALTVN</sequence>
<dbReference type="RefSeq" id="WP_194019857.1">
    <property type="nucleotide sequence ID" value="NZ_JADEVV010000025.1"/>
</dbReference>
<dbReference type="PANTHER" id="PTHR30419:SF8">
    <property type="entry name" value="NITROGEN ASSIMILATION TRANSCRIPTIONAL ACTIVATOR-RELATED"/>
    <property type="match status" value="1"/>
</dbReference>
<comment type="caution">
    <text evidence="6">The sequence shown here is derived from an EMBL/GenBank/DDBJ whole genome shotgun (WGS) entry which is preliminary data.</text>
</comment>
<gene>
    <name evidence="6" type="ORF">IQ217_10245</name>
</gene>
<evidence type="ECO:0000313" key="7">
    <source>
        <dbReference type="Proteomes" id="UP000658720"/>
    </source>
</evidence>
<evidence type="ECO:0000256" key="4">
    <source>
        <dbReference type="ARBA" id="ARBA00023163"/>
    </source>
</evidence>
<protein>
    <submittedName>
        <fullName evidence="6">LysR family transcriptional regulator</fullName>
    </submittedName>
</protein>
<accession>A0ABR9VUS8</accession>
<evidence type="ECO:0000256" key="1">
    <source>
        <dbReference type="ARBA" id="ARBA00009437"/>
    </source>
</evidence>
<evidence type="ECO:0000256" key="3">
    <source>
        <dbReference type="ARBA" id="ARBA00023125"/>
    </source>
</evidence>
<dbReference type="CDD" id="cd05466">
    <property type="entry name" value="PBP2_LTTR_substrate"/>
    <property type="match status" value="1"/>
</dbReference>
<evidence type="ECO:0000259" key="5">
    <source>
        <dbReference type="PROSITE" id="PS50931"/>
    </source>
</evidence>
<dbReference type="Pfam" id="PF03466">
    <property type="entry name" value="LysR_substrate"/>
    <property type="match status" value="1"/>
</dbReference>
<dbReference type="SUPFAM" id="SSF46785">
    <property type="entry name" value="Winged helix' DNA-binding domain"/>
    <property type="match status" value="1"/>
</dbReference>
<reference evidence="6 7" key="1">
    <citation type="submission" date="2020-10" db="EMBL/GenBank/DDBJ databases">
        <authorList>
            <person name="Castelo-Branco R."/>
            <person name="Eusebio N."/>
            <person name="Adriana R."/>
            <person name="Vieira A."/>
            <person name="Brugerolle De Fraissinette N."/>
            <person name="Rezende De Castro R."/>
            <person name="Schneider M.P."/>
            <person name="Vasconcelos V."/>
            <person name="Leao P.N."/>
        </authorList>
    </citation>
    <scope>NUCLEOTIDE SEQUENCE [LARGE SCALE GENOMIC DNA]</scope>
    <source>
        <strain evidence="6 7">LEGE 00031</strain>
    </source>
</reference>
<comment type="similarity">
    <text evidence="1">Belongs to the LysR transcriptional regulatory family.</text>
</comment>
<dbReference type="InterPro" id="IPR050950">
    <property type="entry name" value="HTH-type_LysR_regulators"/>
</dbReference>
<dbReference type="Gene3D" id="1.10.10.10">
    <property type="entry name" value="Winged helix-like DNA-binding domain superfamily/Winged helix DNA-binding domain"/>
    <property type="match status" value="1"/>
</dbReference>
<evidence type="ECO:0000256" key="2">
    <source>
        <dbReference type="ARBA" id="ARBA00023015"/>
    </source>
</evidence>
<dbReference type="PROSITE" id="PS50931">
    <property type="entry name" value="HTH_LYSR"/>
    <property type="match status" value="1"/>
</dbReference>
<dbReference type="InterPro" id="IPR036388">
    <property type="entry name" value="WH-like_DNA-bd_sf"/>
</dbReference>
<keyword evidence="2" id="KW-0805">Transcription regulation</keyword>
<dbReference type="InterPro" id="IPR000847">
    <property type="entry name" value="LysR_HTH_N"/>
</dbReference>
<dbReference type="Gene3D" id="3.40.190.290">
    <property type="match status" value="1"/>
</dbReference>
<dbReference type="InterPro" id="IPR036390">
    <property type="entry name" value="WH_DNA-bd_sf"/>
</dbReference>
<dbReference type="InterPro" id="IPR005119">
    <property type="entry name" value="LysR_subst-bd"/>
</dbReference>
<organism evidence="6 7">
    <name type="scientific">Synechocystis salina LEGE 00031</name>
    <dbReference type="NCBI Taxonomy" id="1828736"/>
    <lineage>
        <taxon>Bacteria</taxon>
        <taxon>Bacillati</taxon>
        <taxon>Cyanobacteriota</taxon>
        <taxon>Cyanophyceae</taxon>
        <taxon>Synechococcales</taxon>
        <taxon>Merismopediaceae</taxon>
        <taxon>Synechocystis</taxon>
    </lineage>
</organism>
<evidence type="ECO:0000313" key="6">
    <source>
        <dbReference type="EMBL" id="MBE9254213.1"/>
    </source>
</evidence>
<keyword evidence="4" id="KW-0804">Transcription</keyword>
<dbReference type="SUPFAM" id="SSF53850">
    <property type="entry name" value="Periplasmic binding protein-like II"/>
    <property type="match status" value="1"/>
</dbReference>
<dbReference type="PANTHER" id="PTHR30419">
    <property type="entry name" value="HTH-TYPE TRANSCRIPTIONAL REGULATOR YBHD"/>
    <property type="match status" value="1"/>
</dbReference>
<keyword evidence="7" id="KW-1185">Reference proteome</keyword>
<name>A0ABR9VUS8_9SYNC</name>
<dbReference type="Proteomes" id="UP000658720">
    <property type="component" value="Unassembled WGS sequence"/>
</dbReference>
<proteinExistence type="inferred from homology"/>
<dbReference type="EMBL" id="JADEVV010000025">
    <property type="protein sequence ID" value="MBE9254213.1"/>
    <property type="molecule type" value="Genomic_DNA"/>
</dbReference>
<keyword evidence="3" id="KW-0238">DNA-binding</keyword>
<dbReference type="Pfam" id="PF00126">
    <property type="entry name" value="HTH_1"/>
    <property type="match status" value="1"/>
</dbReference>
<feature type="domain" description="HTH lysR-type" evidence="5">
    <location>
        <begin position="1"/>
        <end position="57"/>
    </location>
</feature>